<dbReference type="InterPro" id="IPR018499">
    <property type="entry name" value="Tetraspanin/Peripherin"/>
</dbReference>
<dbReference type="OrthoDB" id="10055081at2759"/>
<proteinExistence type="predicted"/>
<feature type="transmembrane region" description="Helical" evidence="6">
    <location>
        <begin position="198"/>
        <end position="222"/>
    </location>
</feature>
<reference evidence="7" key="1">
    <citation type="submission" date="2021-02" db="EMBL/GenBank/DDBJ databases">
        <authorList>
            <person name="Nowell W R."/>
        </authorList>
    </citation>
    <scope>NUCLEOTIDE SEQUENCE</scope>
</reference>
<evidence type="ECO:0000256" key="2">
    <source>
        <dbReference type="ARBA" id="ARBA00022692"/>
    </source>
</evidence>
<feature type="region of interest" description="Disordered" evidence="5">
    <location>
        <begin position="241"/>
        <end position="294"/>
    </location>
</feature>
<evidence type="ECO:0000256" key="1">
    <source>
        <dbReference type="ARBA" id="ARBA00004141"/>
    </source>
</evidence>
<sequence length="294" mass="31495">MATEIDGTSKGLLGTFVIFTLGSGLASLVYGILLLFQNMGVNYNFGSINLFMTSIVLITVGGLLIITVLLGVFGALKDVSPLRLATLVLLFLLLVVLAVVGVWGMVSYKTGGLEKSIDRDFQLLKEATDATKIDIKKKAEYLNKKFNCCISYPPDANSEGEQQANSCIEPDAGGTIEYKSEMNAACATVYFQTKSKTIFCLAILTLASAGAVFLAILIYALIFQRARAGYTGCNGDGVSPVHRPPVHRPPVHRPPVHRPPVHRPPVHRPPVHRPPVTGSSVTGRTKPALAGTSC</sequence>
<evidence type="ECO:0000256" key="4">
    <source>
        <dbReference type="ARBA" id="ARBA00023136"/>
    </source>
</evidence>
<keyword evidence="3 6" id="KW-1133">Transmembrane helix</keyword>
<feature type="transmembrane region" description="Helical" evidence="6">
    <location>
        <begin position="82"/>
        <end position="106"/>
    </location>
</feature>
<evidence type="ECO:0008006" key="9">
    <source>
        <dbReference type="Google" id="ProtNLM"/>
    </source>
</evidence>
<dbReference type="GO" id="GO:0016020">
    <property type="term" value="C:membrane"/>
    <property type="evidence" value="ECO:0007669"/>
    <property type="project" value="UniProtKB-SubCell"/>
</dbReference>
<evidence type="ECO:0000313" key="8">
    <source>
        <dbReference type="Proteomes" id="UP000663834"/>
    </source>
</evidence>
<feature type="transmembrane region" description="Helical" evidence="6">
    <location>
        <begin position="12"/>
        <end position="36"/>
    </location>
</feature>
<feature type="compositionally biased region" description="Basic residues" evidence="5">
    <location>
        <begin position="244"/>
        <end position="271"/>
    </location>
</feature>
<evidence type="ECO:0000256" key="6">
    <source>
        <dbReference type="SAM" id="Phobius"/>
    </source>
</evidence>
<organism evidence="7 8">
    <name type="scientific">Rotaria magnacalcarata</name>
    <dbReference type="NCBI Taxonomy" id="392030"/>
    <lineage>
        <taxon>Eukaryota</taxon>
        <taxon>Metazoa</taxon>
        <taxon>Spiralia</taxon>
        <taxon>Gnathifera</taxon>
        <taxon>Rotifera</taxon>
        <taxon>Eurotatoria</taxon>
        <taxon>Bdelloidea</taxon>
        <taxon>Philodinida</taxon>
        <taxon>Philodinidae</taxon>
        <taxon>Rotaria</taxon>
    </lineage>
</organism>
<keyword evidence="4 6" id="KW-0472">Membrane</keyword>
<accession>A0A815D3C6</accession>
<gene>
    <name evidence="7" type="ORF">KQP761_LOCUS4139</name>
</gene>
<dbReference type="EMBL" id="CAJNOW010000636">
    <property type="protein sequence ID" value="CAF1288228.1"/>
    <property type="molecule type" value="Genomic_DNA"/>
</dbReference>
<evidence type="ECO:0000313" key="7">
    <source>
        <dbReference type="EMBL" id="CAF1288228.1"/>
    </source>
</evidence>
<evidence type="ECO:0000256" key="5">
    <source>
        <dbReference type="SAM" id="MobiDB-lite"/>
    </source>
</evidence>
<name>A0A815D3C6_9BILA</name>
<comment type="subcellular location">
    <subcellularLocation>
        <location evidence="1">Membrane</location>
        <topology evidence="1">Multi-pass membrane protein</topology>
    </subcellularLocation>
</comment>
<dbReference type="AlphaFoldDB" id="A0A815D3C6"/>
<keyword evidence="2 6" id="KW-0812">Transmembrane</keyword>
<feature type="transmembrane region" description="Helical" evidence="6">
    <location>
        <begin position="48"/>
        <end position="76"/>
    </location>
</feature>
<protein>
    <recommendedName>
        <fullName evidence="9">Tetraspanin</fullName>
    </recommendedName>
</protein>
<dbReference type="Pfam" id="PF00335">
    <property type="entry name" value="Tetraspanin"/>
    <property type="match status" value="1"/>
</dbReference>
<comment type="caution">
    <text evidence="7">The sequence shown here is derived from an EMBL/GenBank/DDBJ whole genome shotgun (WGS) entry which is preliminary data.</text>
</comment>
<dbReference type="Proteomes" id="UP000663834">
    <property type="component" value="Unassembled WGS sequence"/>
</dbReference>
<evidence type="ECO:0000256" key="3">
    <source>
        <dbReference type="ARBA" id="ARBA00022989"/>
    </source>
</evidence>